<reference evidence="1" key="1">
    <citation type="submission" date="2020-02" db="EMBL/GenBank/DDBJ databases">
        <authorList>
            <person name="Meier V. D."/>
        </authorList>
    </citation>
    <scope>NUCLEOTIDE SEQUENCE</scope>
    <source>
        <strain evidence="1">AVDCRST_MAG84</strain>
    </source>
</reference>
<protein>
    <recommendedName>
        <fullName evidence="2">Transposase</fullName>
    </recommendedName>
</protein>
<dbReference type="InterPro" id="IPR009057">
    <property type="entry name" value="Homeodomain-like_sf"/>
</dbReference>
<evidence type="ECO:0008006" key="2">
    <source>
        <dbReference type="Google" id="ProtNLM"/>
    </source>
</evidence>
<gene>
    <name evidence="1" type="ORF">AVDCRST_MAG84-6290</name>
</gene>
<sequence>MPQKKYHVDLTAEERAGLEELLKSGKHNSRKLTRTRILLLADAGKTDAEIVVALSTARPTVERTRQRFVEQGLGCLNERLRHGARPRLTDKQQAHLVAVACTEAPDGRARWTLQLLADKAVELKFVDSIARETVRQMLKKTNSSRGSENNGASAQ</sequence>
<name>A0A6J4P973_9CYAN</name>
<dbReference type="Pfam" id="PF13565">
    <property type="entry name" value="HTH_32"/>
    <property type="match status" value="1"/>
</dbReference>
<evidence type="ECO:0000313" key="1">
    <source>
        <dbReference type="EMBL" id="CAA9404326.1"/>
    </source>
</evidence>
<dbReference type="AlphaFoldDB" id="A0A6J4P973"/>
<dbReference type="SUPFAM" id="SSF46689">
    <property type="entry name" value="Homeodomain-like"/>
    <property type="match status" value="1"/>
</dbReference>
<organism evidence="1">
    <name type="scientific">uncultured Microcoleus sp</name>
    <dbReference type="NCBI Taxonomy" id="259945"/>
    <lineage>
        <taxon>Bacteria</taxon>
        <taxon>Bacillati</taxon>
        <taxon>Cyanobacteriota</taxon>
        <taxon>Cyanophyceae</taxon>
        <taxon>Oscillatoriophycideae</taxon>
        <taxon>Oscillatoriales</taxon>
        <taxon>Microcoleaceae</taxon>
        <taxon>Microcoleus</taxon>
        <taxon>environmental samples</taxon>
    </lineage>
</organism>
<dbReference type="EMBL" id="CADCTZ010001546">
    <property type="protein sequence ID" value="CAA9404326.1"/>
    <property type="molecule type" value="Genomic_DNA"/>
</dbReference>
<proteinExistence type="predicted"/>
<accession>A0A6J4P973</accession>